<dbReference type="InParanoid" id="A0A1U8Q468"/>
<dbReference type="InterPro" id="IPR023296">
    <property type="entry name" value="Glyco_hydro_beta-prop_sf"/>
</dbReference>
<protein>
    <submittedName>
        <fullName evidence="4">Uncharacterized protein LOC104603010</fullName>
    </submittedName>
</protein>
<dbReference type="eggNOG" id="KOG2084">
    <property type="taxonomic scope" value="Eukaryota"/>
</dbReference>
<feature type="compositionally biased region" description="Low complexity" evidence="1">
    <location>
        <begin position="165"/>
        <end position="192"/>
    </location>
</feature>
<proteinExistence type="predicted"/>
<reference evidence="4" key="1">
    <citation type="submission" date="2025-08" db="UniProtKB">
        <authorList>
            <consortium name="RefSeq"/>
        </authorList>
    </citation>
    <scope>IDENTIFICATION</scope>
</reference>
<dbReference type="OMA" id="DWDSLFI"/>
<feature type="region of interest" description="Disordered" evidence="1">
    <location>
        <begin position="153"/>
        <end position="192"/>
    </location>
</feature>
<evidence type="ECO:0000256" key="2">
    <source>
        <dbReference type="SAM" id="Phobius"/>
    </source>
</evidence>
<dbReference type="KEGG" id="nnu:104603010"/>
<gene>
    <name evidence="4" type="primary">LOC104603010</name>
</gene>
<organism evidence="3 4">
    <name type="scientific">Nelumbo nucifera</name>
    <name type="common">Sacred lotus</name>
    <dbReference type="NCBI Taxonomy" id="4432"/>
    <lineage>
        <taxon>Eukaryota</taxon>
        <taxon>Viridiplantae</taxon>
        <taxon>Streptophyta</taxon>
        <taxon>Embryophyta</taxon>
        <taxon>Tracheophyta</taxon>
        <taxon>Spermatophyta</taxon>
        <taxon>Magnoliopsida</taxon>
        <taxon>Proteales</taxon>
        <taxon>Nelumbonaceae</taxon>
        <taxon>Nelumbo</taxon>
    </lineage>
</organism>
<dbReference type="Gene3D" id="2.115.10.20">
    <property type="entry name" value="Glycosyl hydrolase domain, family 43"/>
    <property type="match status" value="2"/>
</dbReference>
<evidence type="ECO:0000256" key="1">
    <source>
        <dbReference type="SAM" id="MobiDB-lite"/>
    </source>
</evidence>
<name>A0A1U8Q468_NELNU</name>
<dbReference type="PANTHER" id="PTHR35279:SF1">
    <property type="entry name" value="ARABINANASE_LEVANSUCRASE_INVERTASE"/>
    <property type="match status" value="1"/>
</dbReference>
<dbReference type="FunCoup" id="A0A1U8Q468">
    <property type="interactions" value="789"/>
</dbReference>
<feature type="transmembrane region" description="Helical" evidence="2">
    <location>
        <begin position="20"/>
        <end position="40"/>
    </location>
</feature>
<keyword evidence="2" id="KW-0812">Transmembrane</keyword>
<dbReference type="SUPFAM" id="SSF75005">
    <property type="entry name" value="Arabinanase/levansucrase/invertase"/>
    <property type="match status" value="2"/>
</dbReference>
<dbReference type="RefSeq" id="XP_019053609.1">
    <property type="nucleotide sequence ID" value="XM_019198064.1"/>
</dbReference>
<accession>A0A1U8Q468</accession>
<dbReference type="OrthoDB" id="3510at2759"/>
<sequence length="562" mass="61760">MHFISPVCFFRNPLTSKQRYCTLIRFLFYSIIFSFFLSLLKPKADSYELHPFFFGLEFWNLILISFTRAMDTTSAAATAATFKIVRVLASSTTRRTAKPTTLISPGASTRPGMLALCTCGITGTGTVFLRQKCPSPIPRNGFPYLTRCSRKLDIGNDNTNDRNPTIDTSSTSTTQQPSTPTQIQTPTSSSSSTGLVFDLGSNSCWDSREVGSLVLKRYLSDDAERWYMWYHGSSDDNPTSGSIGLAVSGNGIHWERGTGHVRSSTDAGMVMNCSNDWWAFDTACIRPSEVVIMSSTKVRGSNAVYWLYYTGFNSEKVDFSVAPGITVENPERVYKNDNEDTQGSILKSLPGLAISQDGRHWARIEGEHHSGALFDVGSGVEWDSLFVATPRVVFHSNGDLRMYYHSFDAGCGHFAVGIARSRDGIRWVKLGKIMGGGLDGSFDECGVINAHVVRNRRDGGYLMAYEGIAADGQRSIGLAVSPDGLKDWRRCGEDAVLKPSADEDGWDNKGVGSPCLVQLEGSPDEWRLYYRGVGKGGRTGIGMAVSDGSEARNFKRWTGFHV</sequence>
<keyword evidence="2" id="KW-1133">Transmembrane helix</keyword>
<keyword evidence="3" id="KW-1185">Reference proteome</keyword>
<evidence type="ECO:0000313" key="3">
    <source>
        <dbReference type="Proteomes" id="UP000189703"/>
    </source>
</evidence>
<dbReference type="Proteomes" id="UP000189703">
    <property type="component" value="Unplaced"/>
</dbReference>
<dbReference type="PANTHER" id="PTHR35279">
    <property type="match status" value="1"/>
</dbReference>
<dbReference type="STRING" id="4432.A0A1U8Q468"/>
<dbReference type="AlphaFoldDB" id="A0A1U8Q468"/>
<keyword evidence="2" id="KW-0472">Membrane</keyword>
<evidence type="ECO:0000313" key="4">
    <source>
        <dbReference type="RefSeq" id="XP_019053609.1"/>
    </source>
</evidence>
<dbReference type="GeneID" id="104603010"/>